<dbReference type="GO" id="GO:0034354">
    <property type="term" value="P:'de novo' NAD+ biosynthetic process from L-tryptophan"/>
    <property type="evidence" value="ECO:0007669"/>
    <property type="project" value="UniProtKB-UniRule"/>
</dbReference>
<dbReference type="EMBL" id="AZGY01000006">
    <property type="protein sequence ID" value="KZZ97495.1"/>
    <property type="molecule type" value="Genomic_DNA"/>
</dbReference>
<evidence type="ECO:0000256" key="2">
    <source>
        <dbReference type="ARBA" id="ARBA00023079"/>
    </source>
</evidence>
<dbReference type="Gene3D" id="3.40.50.1820">
    <property type="entry name" value="alpha/beta hydrolase"/>
    <property type="match status" value="1"/>
</dbReference>
<dbReference type="InterPro" id="IPR029058">
    <property type="entry name" value="AB_hydrolase_fold"/>
</dbReference>
<comment type="function">
    <text evidence="3">Catalyzes the hydrolysis of N-formyl-L-kynurenine to L-kynurenine, the second step in the kynurenine pathway of tryptophan degradation. Kynurenine may be further oxidized to nicotinic acid, NAD(H) and NADP(H). Required for elimination of toxic metabolites.</text>
</comment>
<keyword evidence="1 3" id="KW-0378">Hydrolase</keyword>
<feature type="active site" evidence="3">
    <location>
        <position position="295"/>
    </location>
</feature>
<accession>A0A168D910</accession>
<feature type="short sequence motif" description="HGGXW" evidence="3">
    <location>
        <begin position="81"/>
        <end position="85"/>
    </location>
</feature>
<comment type="pathway">
    <text evidence="3">Amino-acid degradation; L-tryptophan degradation via kynurenine pathway; L-kynurenine from L-tryptophan: step 2/2.</text>
</comment>
<dbReference type="GO" id="GO:0004061">
    <property type="term" value="F:arylformamidase activity"/>
    <property type="evidence" value="ECO:0007669"/>
    <property type="project" value="UniProtKB-UniRule"/>
</dbReference>
<proteinExistence type="inferred from homology"/>
<name>A0A168D910_9HYPO</name>
<dbReference type="InterPro" id="IPR050300">
    <property type="entry name" value="GDXG_lipolytic_enzyme"/>
</dbReference>
<evidence type="ECO:0000256" key="1">
    <source>
        <dbReference type="ARBA" id="ARBA00022801"/>
    </source>
</evidence>
<sequence>MTSGASSANGWSSIAWEESRELAVPMWHKTRVPYLPSPNSLQHVDVWIPTASSCLASSSPRHQLPASWIPPPNALWIIYVHGGAWRDPLITSATLTPALKQLPLTDDVVLASVSYSLSRYTQHATQPSSPADCSRNAMHPRHILDVLAAIGFLQETAGFGSNYILAGHSCGATLAFQAAMDPARWRGGETESASIATRINDSDSNSNSNMSSSPHYLVQRPAMILGLNGLYDMPQLCHNPGGVYNDYRDSYEEITRGAFGDDERAWAAVSPALVEDWAAEWPEGKCVLLMQSPQDSLVPFAQAEGMRDSLRKTMGPGLRVELVDGYGDHDDTWEKGTLLAEGISRAIKEMLPSQ</sequence>
<comment type="catalytic activity">
    <reaction evidence="3">
        <text>N-formyl-L-kynurenine + H2O = L-kynurenine + formate + H(+)</text>
        <dbReference type="Rhea" id="RHEA:13009"/>
        <dbReference type="ChEBI" id="CHEBI:15377"/>
        <dbReference type="ChEBI" id="CHEBI:15378"/>
        <dbReference type="ChEBI" id="CHEBI:15740"/>
        <dbReference type="ChEBI" id="CHEBI:57959"/>
        <dbReference type="ChEBI" id="CHEBI:58629"/>
        <dbReference type="EC" id="3.5.1.9"/>
    </reaction>
</comment>
<dbReference type="EC" id="3.5.1.9" evidence="3"/>
<comment type="domain">
    <text evidence="3">The main chain amide nitrogen atoms of the second glycine and its adjacent residue in the HGGXW motif define the oxyanion hole, and stabilize the oxyanion that forms during the nucleophilic attack by the catalytic serine during substrate cleavage.</text>
</comment>
<dbReference type="PANTHER" id="PTHR48081:SF33">
    <property type="entry name" value="KYNURENINE FORMAMIDASE"/>
    <property type="match status" value="1"/>
</dbReference>
<dbReference type="Proteomes" id="UP000078544">
    <property type="component" value="Unassembled WGS sequence"/>
</dbReference>
<dbReference type="GO" id="GO:0019441">
    <property type="term" value="P:L-tryptophan catabolic process to kynurenine"/>
    <property type="evidence" value="ECO:0007669"/>
    <property type="project" value="UniProtKB-UniRule"/>
</dbReference>
<comment type="similarity">
    <text evidence="3">Belongs to the kynurenine formamidase family.</text>
</comment>
<evidence type="ECO:0000313" key="5">
    <source>
        <dbReference type="Proteomes" id="UP000078544"/>
    </source>
</evidence>
<evidence type="ECO:0000256" key="3">
    <source>
        <dbReference type="HAMAP-Rule" id="MF_03014"/>
    </source>
</evidence>
<keyword evidence="5" id="KW-1185">Reference proteome</keyword>
<dbReference type="OrthoDB" id="420264at2759"/>
<dbReference type="PANTHER" id="PTHR48081">
    <property type="entry name" value="AB HYDROLASE SUPERFAMILY PROTEIN C4A8.06C"/>
    <property type="match status" value="1"/>
</dbReference>
<feature type="active site" description="Nucleophile" evidence="3">
    <location>
        <position position="169"/>
    </location>
</feature>
<dbReference type="HAMAP" id="MF_03014">
    <property type="entry name" value="KFase"/>
    <property type="match status" value="1"/>
</dbReference>
<dbReference type="InterPro" id="IPR027519">
    <property type="entry name" value="KFase_ver/fungi-typ"/>
</dbReference>
<dbReference type="STRING" id="1081109.A0A168D910"/>
<dbReference type="UniPathway" id="UPA00333">
    <property type="reaction ID" value="UER00454"/>
</dbReference>
<comment type="subunit">
    <text evidence="3">Homodimer.</text>
</comment>
<dbReference type="SUPFAM" id="SSF53474">
    <property type="entry name" value="alpha/beta-Hydrolases"/>
    <property type="match status" value="1"/>
</dbReference>
<dbReference type="ESTHER" id="9hypo-a0a168d910">
    <property type="family name" value="Kynurenine-formamidase"/>
</dbReference>
<comment type="caution">
    <text evidence="4">The sequence shown here is derived from an EMBL/GenBank/DDBJ whole genome shotgun (WGS) entry which is preliminary data.</text>
</comment>
<feature type="active site" evidence="3">
    <location>
        <position position="329"/>
    </location>
</feature>
<reference evidence="4 5" key="1">
    <citation type="journal article" date="2016" name="Genome Biol. Evol.">
        <title>Divergent and convergent evolution of fungal pathogenicity.</title>
        <authorList>
            <person name="Shang Y."/>
            <person name="Xiao G."/>
            <person name="Zheng P."/>
            <person name="Cen K."/>
            <person name="Zhan S."/>
            <person name="Wang C."/>
        </authorList>
    </citation>
    <scope>NUCLEOTIDE SEQUENCE [LARGE SCALE GENOMIC DNA]</scope>
    <source>
        <strain evidence="4 5">RCEF 2490</strain>
    </source>
</reference>
<keyword evidence="2 3" id="KW-0823">Tryptophan catabolism</keyword>
<organism evidence="4 5">
    <name type="scientific">Moelleriella libera RCEF 2490</name>
    <dbReference type="NCBI Taxonomy" id="1081109"/>
    <lineage>
        <taxon>Eukaryota</taxon>
        <taxon>Fungi</taxon>
        <taxon>Dikarya</taxon>
        <taxon>Ascomycota</taxon>
        <taxon>Pezizomycotina</taxon>
        <taxon>Sordariomycetes</taxon>
        <taxon>Hypocreomycetidae</taxon>
        <taxon>Hypocreales</taxon>
        <taxon>Clavicipitaceae</taxon>
        <taxon>Moelleriella</taxon>
    </lineage>
</organism>
<evidence type="ECO:0000313" key="4">
    <source>
        <dbReference type="EMBL" id="KZZ97495.1"/>
    </source>
</evidence>
<dbReference type="AlphaFoldDB" id="A0A168D910"/>
<protein>
    <recommendedName>
        <fullName evidence="3">Kynurenine formamidase</fullName>
        <shortName evidence="3">KFA</shortName>
        <shortName evidence="3">KFase</shortName>
        <ecNumber evidence="3">3.5.1.9</ecNumber>
    </recommendedName>
    <alternativeName>
        <fullName evidence="3">Arylformamidase</fullName>
    </alternativeName>
    <alternativeName>
        <fullName evidence="3">N-formylkynurenine formamidase</fullName>
        <shortName evidence="3">FKF</shortName>
    </alternativeName>
</protein>
<gene>
    <name evidence="4" type="ORF">AAL_03459</name>
</gene>